<protein>
    <submittedName>
        <fullName evidence="2">Uncharacterized protein</fullName>
    </submittedName>
</protein>
<organism evidence="2">
    <name type="scientific">Arundo donax</name>
    <name type="common">Giant reed</name>
    <name type="synonym">Donax arundinaceus</name>
    <dbReference type="NCBI Taxonomy" id="35708"/>
    <lineage>
        <taxon>Eukaryota</taxon>
        <taxon>Viridiplantae</taxon>
        <taxon>Streptophyta</taxon>
        <taxon>Embryophyta</taxon>
        <taxon>Tracheophyta</taxon>
        <taxon>Spermatophyta</taxon>
        <taxon>Magnoliopsida</taxon>
        <taxon>Liliopsida</taxon>
        <taxon>Poales</taxon>
        <taxon>Poaceae</taxon>
        <taxon>PACMAD clade</taxon>
        <taxon>Arundinoideae</taxon>
        <taxon>Arundineae</taxon>
        <taxon>Arundo</taxon>
    </lineage>
</organism>
<feature type="region of interest" description="Disordered" evidence="1">
    <location>
        <begin position="20"/>
        <end position="39"/>
    </location>
</feature>
<reference evidence="2" key="2">
    <citation type="journal article" date="2015" name="Data Brief">
        <title>Shoot transcriptome of the giant reed, Arundo donax.</title>
        <authorList>
            <person name="Barrero R.A."/>
            <person name="Guerrero F.D."/>
            <person name="Moolhuijzen P."/>
            <person name="Goolsby J.A."/>
            <person name="Tidwell J."/>
            <person name="Bellgard S.E."/>
            <person name="Bellgard M.I."/>
        </authorList>
    </citation>
    <scope>NUCLEOTIDE SEQUENCE</scope>
    <source>
        <tissue evidence="2">Shoot tissue taken approximately 20 cm above the soil surface</tissue>
    </source>
</reference>
<evidence type="ECO:0000313" key="2">
    <source>
        <dbReference type="EMBL" id="JAE30853.1"/>
    </source>
</evidence>
<evidence type="ECO:0000256" key="1">
    <source>
        <dbReference type="SAM" id="MobiDB-lite"/>
    </source>
</evidence>
<sequence>MISDRWFREESLRFPWRERDRRLRQSSATTPAAPWSDAA</sequence>
<name>A0A0A9HD57_ARUDO</name>
<dbReference type="AlphaFoldDB" id="A0A0A9HD57"/>
<proteinExistence type="predicted"/>
<dbReference type="EMBL" id="GBRH01167043">
    <property type="protein sequence ID" value="JAE30853.1"/>
    <property type="molecule type" value="Transcribed_RNA"/>
</dbReference>
<accession>A0A0A9HD57</accession>
<reference evidence="2" key="1">
    <citation type="submission" date="2014-09" db="EMBL/GenBank/DDBJ databases">
        <authorList>
            <person name="Magalhaes I.L.F."/>
            <person name="Oliveira U."/>
            <person name="Santos F.R."/>
            <person name="Vidigal T.H.D.A."/>
            <person name="Brescovit A.D."/>
            <person name="Santos A.J."/>
        </authorList>
    </citation>
    <scope>NUCLEOTIDE SEQUENCE</scope>
    <source>
        <tissue evidence="2">Shoot tissue taken approximately 20 cm above the soil surface</tissue>
    </source>
</reference>